<accession>A0A498C8J6</accession>
<reference evidence="1 2" key="1">
    <citation type="submission" date="2018-10" db="EMBL/GenBank/DDBJ databases">
        <title>Comparative analysis of microorganisms from saline springs in Andes Mountain Range, Colombia.</title>
        <authorList>
            <person name="Rubin E."/>
        </authorList>
    </citation>
    <scope>NUCLEOTIDE SEQUENCE [LARGE SCALE GENOMIC DNA]</scope>
    <source>
        <strain evidence="1 2">USBA GBX 843</strain>
    </source>
</reference>
<evidence type="ECO:0000313" key="1">
    <source>
        <dbReference type="EMBL" id="RLK51793.1"/>
    </source>
</evidence>
<proteinExistence type="predicted"/>
<sequence length="33" mass="3742">MFKIIGAVVVYGFALYGLGQWVCDQQDAAERRH</sequence>
<dbReference type="Proteomes" id="UP000274786">
    <property type="component" value="Unassembled WGS sequence"/>
</dbReference>
<evidence type="ECO:0000313" key="2">
    <source>
        <dbReference type="Proteomes" id="UP000274786"/>
    </source>
</evidence>
<comment type="caution">
    <text evidence="1">The sequence shown here is derived from an EMBL/GenBank/DDBJ whole genome shotgun (WGS) entry which is preliminary data.</text>
</comment>
<dbReference type="AlphaFoldDB" id="A0A498C8J6"/>
<dbReference type="EMBL" id="RCDC01000006">
    <property type="protein sequence ID" value="RLK51793.1"/>
    <property type="molecule type" value="Genomic_DNA"/>
</dbReference>
<organism evidence="1 2">
    <name type="scientific">Stenotrophomonas rhizophila</name>
    <dbReference type="NCBI Taxonomy" id="216778"/>
    <lineage>
        <taxon>Bacteria</taxon>
        <taxon>Pseudomonadati</taxon>
        <taxon>Pseudomonadota</taxon>
        <taxon>Gammaproteobacteria</taxon>
        <taxon>Lysobacterales</taxon>
        <taxon>Lysobacteraceae</taxon>
        <taxon>Stenotrophomonas</taxon>
    </lineage>
</organism>
<name>A0A498C8J6_9GAMM</name>
<protein>
    <submittedName>
        <fullName evidence="1">Uncharacterized protein</fullName>
    </submittedName>
</protein>
<gene>
    <name evidence="1" type="ORF">BCL79_2936</name>
</gene>